<dbReference type="Pfam" id="PF01381">
    <property type="entry name" value="HTH_3"/>
    <property type="match status" value="1"/>
</dbReference>
<dbReference type="InterPro" id="IPR001387">
    <property type="entry name" value="Cro/C1-type_HTH"/>
</dbReference>
<dbReference type="EMBL" id="VSSQ01000014">
    <property type="protein sequence ID" value="MPL61354.1"/>
    <property type="molecule type" value="Genomic_DNA"/>
</dbReference>
<dbReference type="PANTHER" id="PTHR46797">
    <property type="entry name" value="HTH-TYPE TRANSCRIPTIONAL REGULATOR"/>
    <property type="match status" value="1"/>
</dbReference>
<gene>
    <name evidence="3" type="ORF">SDC9_06924</name>
</gene>
<evidence type="ECO:0000256" key="1">
    <source>
        <dbReference type="ARBA" id="ARBA00023125"/>
    </source>
</evidence>
<dbReference type="AlphaFoldDB" id="A0A644T3E8"/>
<dbReference type="InterPro" id="IPR010982">
    <property type="entry name" value="Lambda_DNA-bd_dom_sf"/>
</dbReference>
<dbReference type="SMART" id="SM00530">
    <property type="entry name" value="HTH_XRE"/>
    <property type="match status" value="1"/>
</dbReference>
<comment type="caution">
    <text evidence="3">The sequence shown here is derived from an EMBL/GenBank/DDBJ whole genome shotgun (WGS) entry which is preliminary data.</text>
</comment>
<dbReference type="GO" id="GO:0003677">
    <property type="term" value="F:DNA binding"/>
    <property type="evidence" value="ECO:0007669"/>
    <property type="project" value="UniProtKB-KW"/>
</dbReference>
<evidence type="ECO:0000313" key="3">
    <source>
        <dbReference type="EMBL" id="MPL61354.1"/>
    </source>
</evidence>
<feature type="domain" description="HTH cro/C1-type" evidence="2">
    <location>
        <begin position="10"/>
        <end position="64"/>
    </location>
</feature>
<dbReference type="SUPFAM" id="SSF47413">
    <property type="entry name" value="lambda repressor-like DNA-binding domains"/>
    <property type="match status" value="1"/>
</dbReference>
<sequence>MKEIMFGQYLAQLREDKKMSQRRLAEAAGLINSTISRIESGAVKPDPTTIEKIASALGVDKTLLFVKCGYNDAIPEEFVVIARKAGELTEEKRKQAYRIFNDTIDQFLSDVDDDEEE</sequence>
<dbReference type="CDD" id="cd00093">
    <property type="entry name" value="HTH_XRE"/>
    <property type="match status" value="1"/>
</dbReference>
<accession>A0A644T3E8</accession>
<name>A0A644T3E8_9ZZZZ</name>
<dbReference type="InterPro" id="IPR050807">
    <property type="entry name" value="TransReg_Diox_bact_type"/>
</dbReference>
<dbReference type="PANTHER" id="PTHR46797:SF1">
    <property type="entry name" value="METHYLPHOSPHONATE SYNTHASE"/>
    <property type="match status" value="1"/>
</dbReference>
<proteinExistence type="predicted"/>
<dbReference type="GO" id="GO:0005829">
    <property type="term" value="C:cytosol"/>
    <property type="evidence" value="ECO:0007669"/>
    <property type="project" value="TreeGrafter"/>
</dbReference>
<organism evidence="3">
    <name type="scientific">bioreactor metagenome</name>
    <dbReference type="NCBI Taxonomy" id="1076179"/>
    <lineage>
        <taxon>unclassified sequences</taxon>
        <taxon>metagenomes</taxon>
        <taxon>ecological metagenomes</taxon>
    </lineage>
</organism>
<dbReference type="PROSITE" id="PS50943">
    <property type="entry name" value="HTH_CROC1"/>
    <property type="match status" value="1"/>
</dbReference>
<protein>
    <recommendedName>
        <fullName evidence="2">HTH cro/C1-type domain-containing protein</fullName>
    </recommendedName>
</protein>
<dbReference type="GO" id="GO:0003700">
    <property type="term" value="F:DNA-binding transcription factor activity"/>
    <property type="evidence" value="ECO:0007669"/>
    <property type="project" value="TreeGrafter"/>
</dbReference>
<evidence type="ECO:0000259" key="2">
    <source>
        <dbReference type="PROSITE" id="PS50943"/>
    </source>
</evidence>
<reference evidence="3" key="1">
    <citation type="submission" date="2019-08" db="EMBL/GenBank/DDBJ databases">
        <authorList>
            <person name="Kucharzyk K."/>
            <person name="Murdoch R.W."/>
            <person name="Higgins S."/>
            <person name="Loffler F."/>
        </authorList>
    </citation>
    <scope>NUCLEOTIDE SEQUENCE</scope>
</reference>
<keyword evidence="1" id="KW-0238">DNA-binding</keyword>
<dbReference type="Gene3D" id="1.10.260.40">
    <property type="entry name" value="lambda repressor-like DNA-binding domains"/>
    <property type="match status" value="1"/>
</dbReference>